<dbReference type="SUPFAM" id="SSF46689">
    <property type="entry name" value="Homeodomain-like"/>
    <property type="match status" value="1"/>
</dbReference>
<reference evidence="1 2" key="1">
    <citation type="submission" date="2020-08" db="EMBL/GenBank/DDBJ databases">
        <title>Genomic Encyclopedia of Archaeal and Bacterial Type Strains, Phase II (KMG-II): from individual species to whole genera.</title>
        <authorList>
            <person name="Goeker M."/>
        </authorList>
    </citation>
    <scope>NUCLEOTIDE SEQUENCE [LARGE SCALE GENOMIC DNA]</scope>
    <source>
        <strain evidence="1 2">DSM 43850</strain>
    </source>
</reference>
<dbReference type="EMBL" id="JACJID010000006">
    <property type="protein sequence ID" value="MBA8930418.1"/>
    <property type="molecule type" value="Genomic_DNA"/>
</dbReference>
<evidence type="ECO:0000313" key="1">
    <source>
        <dbReference type="EMBL" id="MBA8930418.1"/>
    </source>
</evidence>
<proteinExistence type="predicted"/>
<dbReference type="Gene3D" id="1.10.10.60">
    <property type="entry name" value="Homeodomain-like"/>
    <property type="match status" value="1"/>
</dbReference>
<gene>
    <name evidence="1" type="ORF">BC739_007651</name>
</gene>
<accession>A0ABR6BU19</accession>
<dbReference type="RefSeq" id="WP_025354973.1">
    <property type="nucleotide sequence ID" value="NZ_BAAABQ010000025.1"/>
</dbReference>
<comment type="caution">
    <text evidence="1">The sequence shown here is derived from an EMBL/GenBank/DDBJ whole genome shotgun (WGS) entry which is preliminary data.</text>
</comment>
<sequence>MANSYPPEFRWKVLALVASGRPVVKVAAEFGISDQTIYNWRRQHLADSGQLPSVASSTRPELAAALDQITELEAELANRRRAAQLLAMSPPRSA</sequence>
<protein>
    <submittedName>
        <fullName evidence="1">Transposase-like protein</fullName>
    </submittedName>
</protein>
<dbReference type="InterPro" id="IPR002514">
    <property type="entry name" value="Transposase_8"/>
</dbReference>
<keyword evidence="2" id="KW-1185">Reference proteome</keyword>
<dbReference type="Pfam" id="PF01527">
    <property type="entry name" value="HTH_Tnp_1"/>
    <property type="match status" value="1"/>
</dbReference>
<evidence type="ECO:0000313" key="2">
    <source>
        <dbReference type="Proteomes" id="UP000517916"/>
    </source>
</evidence>
<organism evidence="1 2">
    <name type="scientific">Kutzneria viridogrisea</name>
    <dbReference type="NCBI Taxonomy" id="47990"/>
    <lineage>
        <taxon>Bacteria</taxon>
        <taxon>Bacillati</taxon>
        <taxon>Actinomycetota</taxon>
        <taxon>Actinomycetes</taxon>
        <taxon>Pseudonocardiales</taxon>
        <taxon>Pseudonocardiaceae</taxon>
        <taxon>Kutzneria</taxon>
    </lineage>
</organism>
<dbReference type="InterPro" id="IPR009057">
    <property type="entry name" value="Homeodomain-like_sf"/>
</dbReference>
<name>A0ABR6BU19_9PSEU</name>
<dbReference type="Proteomes" id="UP000517916">
    <property type="component" value="Unassembled WGS sequence"/>
</dbReference>